<reference evidence="2 3" key="1">
    <citation type="submission" date="2023-08" db="EMBL/GenBank/DDBJ databases">
        <title>New molecular markers tilS and rpoB for phylogenetic and monitoring studies of the genus Thiothrix biodiversity.</title>
        <authorList>
            <person name="Ravin N.V."/>
            <person name="Smolyakov D."/>
            <person name="Markov N.D."/>
            <person name="Beletsky A.V."/>
            <person name="Mardanov A.V."/>
            <person name="Rudenko T.S."/>
            <person name="Grabovich M.Y."/>
        </authorList>
    </citation>
    <scope>NUCLEOTIDE SEQUENCE [LARGE SCALE GENOMIC DNA]</scope>
    <source>
        <strain evidence="2 3">MK1</strain>
    </source>
</reference>
<keyword evidence="2" id="KW-0328">Glycosyltransferase</keyword>
<proteinExistence type="predicted"/>
<dbReference type="EMBL" id="CP133218">
    <property type="protein sequence ID" value="WML92326.1"/>
    <property type="molecule type" value="Genomic_DNA"/>
</dbReference>
<evidence type="ECO:0000313" key="2">
    <source>
        <dbReference type="EMBL" id="WML92326.1"/>
    </source>
</evidence>
<dbReference type="GO" id="GO:0004845">
    <property type="term" value="F:uracil phosphoribosyltransferase activity"/>
    <property type="evidence" value="ECO:0007669"/>
    <property type="project" value="UniProtKB-EC"/>
</dbReference>
<organism evidence="2 3">
    <name type="scientific">Thiothrix lacustris</name>
    <dbReference type="NCBI Taxonomy" id="525917"/>
    <lineage>
        <taxon>Bacteria</taxon>
        <taxon>Pseudomonadati</taxon>
        <taxon>Pseudomonadota</taxon>
        <taxon>Gammaproteobacteria</taxon>
        <taxon>Thiotrichales</taxon>
        <taxon>Thiotrichaceae</taxon>
        <taxon>Thiothrix</taxon>
    </lineage>
</organism>
<dbReference type="CDD" id="cd06223">
    <property type="entry name" value="PRTases_typeI"/>
    <property type="match status" value="1"/>
</dbReference>
<keyword evidence="2" id="KW-0808">Transferase</keyword>
<dbReference type="InterPro" id="IPR050137">
    <property type="entry name" value="PyrR_bifunctional"/>
</dbReference>
<dbReference type="PANTHER" id="PTHR11608">
    <property type="entry name" value="BIFUNCTIONAL PROTEIN PYRR"/>
    <property type="match status" value="1"/>
</dbReference>
<accession>A0ABY9MWF2</accession>
<dbReference type="Pfam" id="PF00156">
    <property type="entry name" value="Pribosyltran"/>
    <property type="match status" value="1"/>
</dbReference>
<dbReference type="EC" id="2.4.2.9" evidence="2"/>
<dbReference type="PANTHER" id="PTHR11608:SF0">
    <property type="entry name" value="BIFUNCTIONAL PROTEIN PYRR"/>
    <property type="match status" value="1"/>
</dbReference>
<dbReference type="InterPro" id="IPR029057">
    <property type="entry name" value="PRTase-like"/>
</dbReference>
<evidence type="ECO:0000313" key="3">
    <source>
        <dbReference type="Proteomes" id="UP001236657"/>
    </source>
</evidence>
<protein>
    <submittedName>
        <fullName evidence="2">Bifunctional pyr operon transcriptional regulator/uracil phosphoribosyltransferase PyrR</fullName>
        <ecNumber evidence="2">2.4.2.9</ecNumber>
    </submittedName>
</protein>
<dbReference type="InterPro" id="IPR000836">
    <property type="entry name" value="PRTase_dom"/>
</dbReference>
<sequence>MDNKNYNVTALLDQLEQQTRQWIQKHRITNPVMVGLHTGGVWVAQALHRRLNIQEELGELSTTFYRDDFSQVGLHRQQKPSRLPFEIENRHVLLVDDVIYTGRTLRGAMNELFDFGRPASITAIALIAREGRELPIEPQIVALHEEPGSTFRYQISGPEPLTLQLLEA</sequence>
<dbReference type="NCBIfam" id="NF003545">
    <property type="entry name" value="PRK05205.1-1"/>
    <property type="match status" value="1"/>
</dbReference>
<gene>
    <name evidence="2" type="primary">pyrR</name>
    <name evidence="2" type="ORF">RCF98_08290</name>
</gene>
<feature type="domain" description="Phosphoribosyltransferase" evidence="1">
    <location>
        <begin position="11"/>
        <end position="145"/>
    </location>
</feature>
<name>A0ABY9MWF2_9GAMM</name>
<dbReference type="SUPFAM" id="SSF53271">
    <property type="entry name" value="PRTase-like"/>
    <property type="match status" value="1"/>
</dbReference>
<dbReference type="Proteomes" id="UP001236657">
    <property type="component" value="Chromosome"/>
</dbReference>
<dbReference type="Gene3D" id="3.40.50.2020">
    <property type="match status" value="1"/>
</dbReference>
<dbReference type="RefSeq" id="WP_308396902.1">
    <property type="nucleotide sequence ID" value="NZ_CP133218.1"/>
</dbReference>
<keyword evidence="3" id="KW-1185">Reference proteome</keyword>
<evidence type="ECO:0000259" key="1">
    <source>
        <dbReference type="Pfam" id="PF00156"/>
    </source>
</evidence>